<reference evidence="1" key="1">
    <citation type="submission" date="2020-04" db="EMBL/GenBank/DDBJ databases">
        <title>A chromosome-scale assembly and high-density genetic map of the yellow drum (Nibea albiflora) genome.</title>
        <authorList>
            <person name="Xu D."/>
            <person name="Zhang W."/>
            <person name="Chen R."/>
            <person name="Tan P."/>
            <person name="Wang L."/>
            <person name="Song H."/>
            <person name="Tian L."/>
            <person name="Zhu Q."/>
            <person name="Wang B."/>
        </authorList>
    </citation>
    <scope>NUCLEOTIDE SEQUENCE</scope>
    <source>
        <strain evidence="1">ZJHYS-2018</strain>
    </source>
</reference>
<evidence type="ECO:0000313" key="2">
    <source>
        <dbReference type="Proteomes" id="UP000805704"/>
    </source>
</evidence>
<comment type="caution">
    <text evidence="1">The sequence shown here is derived from an EMBL/GenBank/DDBJ whole genome shotgun (WGS) entry which is preliminary data.</text>
</comment>
<protein>
    <submittedName>
        <fullName evidence="1">39S ribosomal protein L48</fullName>
    </submittedName>
</protein>
<proteinExistence type="predicted"/>
<organism evidence="1 2">
    <name type="scientific">Nibea albiflora</name>
    <name type="common">Yellow drum</name>
    <name type="synonym">Corvina albiflora</name>
    <dbReference type="NCBI Taxonomy" id="240163"/>
    <lineage>
        <taxon>Eukaryota</taxon>
        <taxon>Metazoa</taxon>
        <taxon>Chordata</taxon>
        <taxon>Craniata</taxon>
        <taxon>Vertebrata</taxon>
        <taxon>Euteleostomi</taxon>
        <taxon>Actinopterygii</taxon>
        <taxon>Neopterygii</taxon>
        <taxon>Teleostei</taxon>
        <taxon>Neoteleostei</taxon>
        <taxon>Acanthomorphata</taxon>
        <taxon>Eupercaria</taxon>
        <taxon>Sciaenidae</taxon>
        <taxon>Nibea</taxon>
    </lineage>
</organism>
<keyword evidence="1" id="KW-0687">Ribonucleoprotein</keyword>
<accession>A0ACB7EUT5</accession>
<dbReference type="EMBL" id="CM024809">
    <property type="protein sequence ID" value="KAG8005992.1"/>
    <property type="molecule type" value="Genomic_DNA"/>
</dbReference>
<keyword evidence="1" id="KW-0689">Ribosomal protein</keyword>
<dbReference type="Proteomes" id="UP000805704">
    <property type="component" value="Chromosome 21"/>
</dbReference>
<name>A0ACB7EUT5_NIBAL</name>
<gene>
    <name evidence="1" type="primary">MRPL48</name>
    <name evidence="1" type="ORF">GBF38_005085</name>
</gene>
<sequence length="869" mass="99920">MTNVANEVINLYTAGSRTTSHQNTVLLLVNSEQILKDLEDRIMNTIAEQEIVTRMPVVIFLSCIRKVSVAQNVKNVVLKDELSDTEKQKFDEKKKELSLKYKDKCEQFHGFNIMQTNFSEDYVEQACEVFSSDRRTNRSRNTQLVACLSLLNDYVPGSYLTESQCLDFLKHEDDSHGDLEVKMEPFSHLITFQQDERSGKKVRMAHRMIAQQCTDLMSDEGVTRSDTAINFLTCLCSKRVPPYLLGFVKDMLTKRGTKKEENPISGTTTEEEWFSRLILDIKENEGSAKSASVLEEASEQFDKNPFFPQALARFYYIELNDYNLAEMWAEQAKDRDPQNSFVADTLGQVYKKHLKSLKESSEIQKIAKEAIKAFKHAERLAENEIKEHGTTKVFNTAGMLGCLEIYNHCQIKNNNFLNDLLSRDEVEQKCTFLEKYVIYSKPAMMKNYATKISKATECYRSYVGGSQPKQFKQTDTSFIQRLKQILDDTSTVVLSCLDTESKVKKITTWWEEIFQRSSSKSEPKMPLDHKDKPELHLVSLLLCWPTDGEVKCEILSQVIQCMHDSYKHAYEAYFRSRYLRPLFFIGKGQGLDRIVHRKVLEGLFPEGNEETEEDWSNDKIFHDPMVQERLLKVEGVVRKHRIYATIDGKEIKVEANLRKSLWRARQVSFYLGFTIRGPVAFGIQTRNRTNEVVSEMDISDPGPSTSEQTDIMRALKSSSYIMPPKKKKDRQQMKSIMAATETAYGTLNVKVSGFDMTMVEHYSQYIHNLCNRFGIKVAECYALPTKTTEVMLMQEQGTKMYVDSILKTHERVVQLSSLNAALCPVFMEVVLKNQPEGVQLSVKEHTEADFHSRFKARPELEGLIAQMGD</sequence>
<evidence type="ECO:0000313" key="1">
    <source>
        <dbReference type="EMBL" id="KAG8005992.1"/>
    </source>
</evidence>
<keyword evidence="2" id="KW-1185">Reference proteome</keyword>